<evidence type="ECO:0000313" key="2">
    <source>
        <dbReference type="EMBL" id="CEL10377.1"/>
    </source>
</evidence>
<keyword evidence="1" id="KW-0812">Transmembrane</keyword>
<organism evidence="2 3">
    <name type="scientific">Aspergillus calidoustus</name>
    <dbReference type="NCBI Taxonomy" id="454130"/>
    <lineage>
        <taxon>Eukaryota</taxon>
        <taxon>Fungi</taxon>
        <taxon>Dikarya</taxon>
        <taxon>Ascomycota</taxon>
        <taxon>Pezizomycotina</taxon>
        <taxon>Eurotiomycetes</taxon>
        <taxon>Eurotiomycetidae</taxon>
        <taxon>Eurotiales</taxon>
        <taxon>Aspergillaceae</taxon>
        <taxon>Aspergillus</taxon>
        <taxon>Aspergillus subgen. Nidulantes</taxon>
    </lineage>
</organism>
<sequence>MLRRIGVACIFLISFVSLGCCIGGTELRYKAMSFEDLWLSVRFQALLVAEVNIGIFCACVPVFVALLKTWVQIAESALTYLRQHLACRGSKEAVEMGNSDVHSPTPPAHDHYLTQKIASGTLTRLKSMFHRAGHDSNQSSEGLSQLTQFPELRSVDYDYHVQIWRYSPRGRERSLIPAKRHTRATEGR</sequence>
<protein>
    <recommendedName>
        <fullName evidence="4">Integral membrane protein</fullName>
    </recommendedName>
</protein>
<dbReference type="PROSITE" id="PS51257">
    <property type="entry name" value="PROKAR_LIPOPROTEIN"/>
    <property type="match status" value="1"/>
</dbReference>
<dbReference type="Proteomes" id="UP000054771">
    <property type="component" value="Unassembled WGS sequence"/>
</dbReference>
<keyword evidence="3" id="KW-1185">Reference proteome</keyword>
<proteinExistence type="predicted"/>
<evidence type="ECO:0000256" key="1">
    <source>
        <dbReference type="SAM" id="Phobius"/>
    </source>
</evidence>
<keyword evidence="1" id="KW-1133">Transmembrane helix</keyword>
<evidence type="ECO:0008006" key="4">
    <source>
        <dbReference type="Google" id="ProtNLM"/>
    </source>
</evidence>
<dbReference type="AlphaFoldDB" id="A0A0U5CHU4"/>
<dbReference type="OrthoDB" id="444631at2759"/>
<feature type="transmembrane region" description="Helical" evidence="1">
    <location>
        <begin position="45"/>
        <end position="67"/>
    </location>
</feature>
<dbReference type="STRING" id="454130.A0A0U5CHU4"/>
<reference evidence="3" key="1">
    <citation type="journal article" date="2016" name="Genome Announc.">
        <title>Draft genome sequences of fungus Aspergillus calidoustus.</title>
        <authorList>
            <person name="Horn F."/>
            <person name="Linde J."/>
            <person name="Mattern D.J."/>
            <person name="Walther G."/>
            <person name="Guthke R."/>
            <person name="Scherlach K."/>
            <person name="Martin K."/>
            <person name="Brakhage A.A."/>
            <person name="Petzke L."/>
            <person name="Valiante V."/>
        </authorList>
    </citation>
    <scope>NUCLEOTIDE SEQUENCE [LARGE SCALE GENOMIC DNA]</scope>
    <source>
        <strain evidence="3">SF006504</strain>
    </source>
</reference>
<accession>A0A0U5CHU4</accession>
<keyword evidence="1" id="KW-0472">Membrane</keyword>
<gene>
    <name evidence="2" type="ORF">ASPCAL13498</name>
</gene>
<evidence type="ECO:0000313" key="3">
    <source>
        <dbReference type="Proteomes" id="UP000054771"/>
    </source>
</evidence>
<dbReference type="EMBL" id="CDMC01000018">
    <property type="protein sequence ID" value="CEL10377.1"/>
    <property type="molecule type" value="Genomic_DNA"/>
</dbReference>
<name>A0A0U5CHU4_ASPCI</name>